<feature type="transmembrane region" description="Helical" evidence="1">
    <location>
        <begin position="73"/>
        <end position="92"/>
    </location>
</feature>
<evidence type="ECO:0000313" key="3">
    <source>
        <dbReference type="Proteomes" id="UP000248557"/>
    </source>
</evidence>
<dbReference type="Proteomes" id="UP000248557">
    <property type="component" value="Unassembled WGS sequence"/>
</dbReference>
<feature type="transmembrane region" description="Helical" evidence="1">
    <location>
        <begin position="316"/>
        <end position="335"/>
    </location>
</feature>
<proteinExistence type="predicted"/>
<feature type="transmembrane region" description="Helical" evidence="1">
    <location>
        <begin position="112"/>
        <end position="138"/>
    </location>
</feature>
<gene>
    <name evidence="2" type="ORF">CA615_06135</name>
</gene>
<sequence length="363" mass="40234">MALIATNHLALIIEFAILMHIGILLLLNFLPLNSNVVYMLSLVLGAGITLMFFIDAVCLLLPMLSHHEFTHPYGPIAIFVIVTSWAMTYMLQGQGVRTSNLKLLVLLETMGIAIFGAVVHRDFLIMFILGILIGFFILDKTNGKGKHEHSILTPRNMLLVVVAMFLLFGIMEGLSQVLHMEIISPLSRIDRMNANQFSSLKLVIDNTNLFGHSANATYWGNSSMGNSDGYISLPLTFITSFGLPFPLFYGILVTKKDIIDYFLPGIFGIGFDFGYLALAAVIIWILVVIIIGLVILNKYKLQRERGSKRYIGREALLIGSLSAFIAQTILGLFIITRTINGSALVTYLFLSAMVMAHVVTTKR</sequence>
<protein>
    <submittedName>
        <fullName evidence="2">Uncharacterized protein</fullName>
    </submittedName>
</protein>
<keyword evidence="1" id="KW-0472">Membrane</keyword>
<feature type="transmembrane region" description="Helical" evidence="1">
    <location>
        <begin position="158"/>
        <end position="178"/>
    </location>
</feature>
<keyword evidence="1" id="KW-1133">Transmembrane helix</keyword>
<feature type="transmembrane region" description="Helical" evidence="1">
    <location>
        <begin position="36"/>
        <end position="61"/>
    </location>
</feature>
<reference evidence="2 3" key="1">
    <citation type="submission" date="2017-05" db="EMBL/GenBank/DDBJ databases">
        <title>Host range expansion of the Methanosphaera genus to humans and monogastric animals involves recent and extensive reduction in genome content.</title>
        <authorList>
            <person name="Hoedt E.C."/>
            <person name="Volmer J.G."/>
            <person name="Parks D.H."/>
            <person name="Rosewarne C.P."/>
            <person name="Denman S.E."/>
            <person name="Mcsweeney C.S."/>
            <person name="O Cuiv P."/>
            <person name="Hugenholtz P."/>
            <person name="Tyson G.W."/>
            <person name="Morrison M."/>
        </authorList>
    </citation>
    <scope>NUCLEOTIDE SEQUENCE [LARGE SCALE GENOMIC DNA]</scope>
    <source>
        <strain evidence="2 3">PA5</strain>
    </source>
</reference>
<keyword evidence="1" id="KW-0812">Transmembrane</keyword>
<dbReference type="OMA" id="SHHEFTH"/>
<comment type="caution">
    <text evidence="2">The sequence shown here is derived from an EMBL/GenBank/DDBJ whole genome shotgun (WGS) entry which is preliminary data.</text>
</comment>
<dbReference type="GeneID" id="3855478"/>
<feature type="transmembrane region" description="Helical" evidence="1">
    <location>
        <begin position="273"/>
        <end position="296"/>
    </location>
</feature>
<feature type="transmembrane region" description="Helical" evidence="1">
    <location>
        <begin position="9"/>
        <end position="30"/>
    </location>
</feature>
<organism evidence="2 3">
    <name type="scientific">Methanosphaera stadtmanae</name>
    <dbReference type="NCBI Taxonomy" id="2317"/>
    <lineage>
        <taxon>Archaea</taxon>
        <taxon>Methanobacteriati</taxon>
        <taxon>Methanobacteriota</taxon>
        <taxon>Methanomada group</taxon>
        <taxon>Methanobacteria</taxon>
        <taxon>Methanobacteriales</taxon>
        <taxon>Methanobacteriaceae</taxon>
        <taxon>Methanosphaera</taxon>
    </lineage>
</organism>
<name>A0A328Q7I8_9EURY</name>
<evidence type="ECO:0000313" key="2">
    <source>
        <dbReference type="EMBL" id="RAP02700.1"/>
    </source>
</evidence>
<evidence type="ECO:0000256" key="1">
    <source>
        <dbReference type="SAM" id="Phobius"/>
    </source>
</evidence>
<accession>A0A328Q7I8</accession>
<dbReference type="RefSeq" id="WP_011406810.1">
    <property type="nucleotide sequence ID" value="NZ_CATZXA010000032.1"/>
</dbReference>
<dbReference type="AlphaFoldDB" id="A0A328Q7I8"/>
<dbReference type="EMBL" id="NGJK01000078">
    <property type="protein sequence ID" value="RAP02700.1"/>
    <property type="molecule type" value="Genomic_DNA"/>
</dbReference>
<feature type="transmembrane region" description="Helical" evidence="1">
    <location>
        <begin position="341"/>
        <end position="360"/>
    </location>
</feature>